<keyword evidence="5" id="KW-1185">Reference proteome</keyword>
<dbReference type="OrthoDB" id="7418984at2"/>
<dbReference type="Proteomes" id="UP000275232">
    <property type="component" value="Unassembled WGS sequence"/>
</dbReference>
<accession>A0A3N5CN12</accession>
<evidence type="ECO:0000259" key="3">
    <source>
        <dbReference type="Pfam" id="PF13400"/>
    </source>
</evidence>
<feature type="compositionally biased region" description="Polar residues" evidence="1">
    <location>
        <begin position="303"/>
        <end position="314"/>
    </location>
</feature>
<evidence type="ECO:0000313" key="4">
    <source>
        <dbReference type="EMBL" id="RPF70334.1"/>
    </source>
</evidence>
<feature type="transmembrane region" description="Helical" evidence="2">
    <location>
        <begin position="21"/>
        <end position="47"/>
    </location>
</feature>
<evidence type="ECO:0000256" key="2">
    <source>
        <dbReference type="SAM" id="Phobius"/>
    </source>
</evidence>
<keyword evidence="2" id="KW-0472">Membrane</keyword>
<feature type="region of interest" description="Disordered" evidence="1">
    <location>
        <begin position="303"/>
        <end position="333"/>
    </location>
</feature>
<dbReference type="InterPro" id="IPR028087">
    <property type="entry name" value="Tad_N"/>
</dbReference>
<feature type="domain" description="Putative Flp pilus-assembly TadG-like N-terminal" evidence="3">
    <location>
        <begin position="18"/>
        <end position="65"/>
    </location>
</feature>
<protein>
    <recommendedName>
        <fullName evidence="3">Putative Flp pilus-assembly TadG-like N-terminal domain-containing protein</fullName>
    </recommendedName>
</protein>
<reference evidence="4 5" key="1">
    <citation type="submission" date="2018-11" db="EMBL/GenBank/DDBJ databases">
        <title>Erythrobacter spongiae sp. nov., isolated from a marine sponge.</title>
        <authorList>
            <person name="Zhuang L."/>
            <person name="Luo L."/>
        </authorList>
    </citation>
    <scope>NUCLEOTIDE SEQUENCE [LARGE SCALE GENOMIC DNA]</scope>
    <source>
        <strain evidence="4 5">HN-E23</strain>
    </source>
</reference>
<name>A0A3N5CN12_9SPHN</name>
<sequence>MIRKIARKLAGLCRCNSGNATMLVALGMPVLIGGAGLGVDLTQWYMWKRELQFAVDQAAVAGAWARAEEETEGDYITRAQQEFAANLSVTGDETTIPDVRLANFAAGTDNSVAVSASWGKRLPFSSILTDQSASIYAYAQASFEEGRTFTSCLIATDDDDYGAVTIGGSSILTASCGIAALSTNATAVAVNGNPTVDAGWILAAGGIDQWLKDNTDDIILEYMSGLVDPYKELTPPDPANSRVNRTYSCAQQAATRKADVSVRTVVSYSYYVGQNKNNNTAWNNLAAKQNSDSTTVTRDQLVSQNTNSGTTTDGPNEEWTAIGGSKKDTKWEKKTTTTTTTISNVRNEGGQTAGNVVPGTYSGIHVKCATTFQPGVYVIDGGTVKITGQHEVTGSSVMFVLKNGASIDISGGANINLTAIQASDLIADGIPADEANRLAGLMIFEDPQGDGAGQNGNKINGNSNTILNGTIYLPKSGVDFRGTAGVTSQCLMIAAATITIGGNANMSTFCPANSAEDTTVLTTAAKVRLVA</sequence>
<dbReference type="Pfam" id="PF13400">
    <property type="entry name" value="Tad"/>
    <property type="match status" value="1"/>
</dbReference>
<evidence type="ECO:0000256" key="1">
    <source>
        <dbReference type="SAM" id="MobiDB-lite"/>
    </source>
</evidence>
<keyword evidence="2" id="KW-1133">Transmembrane helix</keyword>
<organism evidence="4 5">
    <name type="scientific">Aurantiacibacter spongiae</name>
    <dbReference type="NCBI Taxonomy" id="2488860"/>
    <lineage>
        <taxon>Bacteria</taxon>
        <taxon>Pseudomonadati</taxon>
        <taxon>Pseudomonadota</taxon>
        <taxon>Alphaproteobacteria</taxon>
        <taxon>Sphingomonadales</taxon>
        <taxon>Erythrobacteraceae</taxon>
        <taxon>Aurantiacibacter</taxon>
    </lineage>
</organism>
<evidence type="ECO:0000313" key="5">
    <source>
        <dbReference type="Proteomes" id="UP000275232"/>
    </source>
</evidence>
<comment type="caution">
    <text evidence="4">The sequence shown here is derived from an EMBL/GenBank/DDBJ whole genome shotgun (WGS) entry which is preliminary data.</text>
</comment>
<dbReference type="AlphaFoldDB" id="A0A3N5CN12"/>
<proteinExistence type="predicted"/>
<gene>
    <name evidence="4" type="ORF">EG799_00825</name>
</gene>
<dbReference type="RefSeq" id="WP_123877697.1">
    <property type="nucleotide sequence ID" value="NZ_RPFZ01000001.1"/>
</dbReference>
<keyword evidence="2" id="KW-0812">Transmembrane</keyword>
<dbReference type="EMBL" id="RPFZ01000001">
    <property type="protein sequence ID" value="RPF70334.1"/>
    <property type="molecule type" value="Genomic_DNA"/>
</dbReference>